<keyword evidence="2" id="KW-1185">Reference proteome</keyword>
<feature type="non-terminal residue" evidence="1">
    <location>
        <position position="131"/>
    </location>
</feature>
<gene>
    <name evidence="1" type="ORF">Taro_030693</name>
</gene>
<proteinExistence type="predicted"/>
<protein>
    <submittedName>
        <fullName evidence="1">Uncharacterized protein</fullName>
    </submittedName>
</protein>
<evidence type="ECO:0000313" key="1">
    <source>
        <dbReference type="EMBL" id="MQL97990.1"/>
    </source>
</evidence>
<sequence length="131" mass="15033">RHHRGVGGLVVRVPLEHYKGGTFEDAVTFVPTGIDPSDWQTMCEKWNTREEQVKTNQREADHMQVFRMGRCKHLPDGTQQWVDDESNDHFMTAAIYIGVSNEAYYTVEEIEKHIEENLASALRDSPTSLDV</sequence>
<reference evidence="1" key="1">
    <citation type="submission" date="2017-07" db="EMBL/GenBank/DDBJ databases">
        <title>Taro Niue Genome Assembly and Annotation.</title>
        <authorList>
            <person name="Atibalentja N."/>
            <person name="Keating K."/>
            <person name="Fields C.J."/>
        </authorList>
    </citation>
    <scope>NUCLEOTIDE SEQUENCE</scope>
    <source>
        <strain evidence="1">Niue_2</strain>
        <tissue evidence="1">Leaf</tissue>
    </source>
</reference>
<accession>A0A843VWV1</accession>
<dbReference type="AlphaFoldDB" id="A0A843VWV1"/>
<evidence type="ECO:0000313" key="2">
    <source>
        <dbReference type="Proteomes" id="UP000652761"/>
    </source>
</evidence>
<dbReference type="Proteomes" id="UP000652761">
    <property type="component" value="Unassembled WGS sequence"/>
</dbReference>
<name>A0A843VWV1_COLES</name>
<organism evidence="1 2">
    <name type="scientific">Colocasia esculenta</name>
    <name type="common">Wild taro</name>
    <name type="synonym">Arum esculentum</name>
    <dbReference type="NCBI Taxonomy" id="4460"/>
    <lineage>
        <taxon>Eukaryota</taxon>
        <taxon>Viridiplantae</taxon>
        <taxon>Streptophyta</taxon>
        <taxon>Embryophyta</taxon>
        <taxon>Tracheophyta</taxon>
        <taxon>Spermatophyta</taxon>
        <taxon>Magnoliopsida</taxon>
        <taxon>Liliopsida</taxon>
        <taxon>Araceae</taxon>
        <taxon>Aroideae</taxon>
        <taxon>Colocasieae</taxon>
        <taxon>Colocasia</taxon>
    </lineage>
</organism>
<dbReference type="EMBL" id="NMUH01002125">
    <property type="protein sequence ID" value="MQL97990.1"/>
    <property type="molecule type" value="Genomic_DNA"/>
</dbReference>
<comment type="caution">
    <text evidence="1">The sequence shown here is derived from an EMBL/GenBank/DDBJ whole genome shotgun (WGS) entry which is preliminary data.</text>
</comment>